<dbReference type="SUPFAM" id="SSF47413">
    <property type="entry name" value="lambda repressor-like DNA-binding domains"/>
    <property type="match status" value="1"/>
</dbReference>
<keyword evidence="2" id="KW-1185">Reference proteome</keyword>
<evidence type="ECO:0000313" key="1">
    <source>
        <dbReference type="EMBL" id="SHG88591.1"/>
    </source>
</evidence>
<evidence type="ECO:0000313" key="2">
    <source>
        <dbReference type="Proteomes" id="UP000184268"/>
    </source>
</evidence>
<sequence>MARNPAFADTEEAQILKHIRDNTGMDTAQIAAFLCTTPETVRRWQRGTMRARGPALGFLRILGMNTNWSVRNAIKIGNFNLAHPKAVDTPDAMDKLAELGESMEEAWSSRR</sequence>
<dbReference type="RefSeq" id="WP_067654718.1">
    <property type="nucleotide sequence ID" value="NZ_FQXG01000001.1"/>
</dbReference>
<reference evidence="1 2" key="1">
    <citation type="submission" date="2016-11" db="EMBL/GenBank/DDBJ databases">
        <authorList>
            <person name="Jaros S."/>
            <person name="Januszkiewicz K."/>
            <person name="Wedrychowicz H."/>
        </authorList>
    </citation>
    <scope>NUCLEOTIDE SEQUENCE [LARGE SCALE GENOMIC DNA]</scope>
    <source>
        <strain evidence="1 2">DSM 16917</strain>
    </source>
</reference>
<accession>A0A1M5NGE2</accession>
<dbReference type="EMBL" id="FQXG01000001">
    <property type="protein sequence ID" value="SHG88591.1"/>
    <property type="molecule type" value="Genomic_DNA"/>
</dbReference>
<protein>
    <recommendedName>
        <fullName evidence="3">Helix-turn-helix domain-containing protein</fullName>
    </recommendedName>
</protein>
<evidence type="ECO:0008006" key="3">
    <source>
        <dbReference type="Google" id="ProtNLM"/>
    </source>
</evidence>
<dbReference type="AlphaFoldDB" id="A0A1M5NGE2"/>
<dbReference type="Proteomes" id="UP000184268">
    <property type="component" value="Unassembled WGS sequence"/>
</dbReference>
<dbReference type="GO" id="GO:0003677">
    <property type="term" value="F:DNA binding"/>
    <property type="evidence" value="ECO:0007669"/>
    <property type="project" value="InterPro"/>
</dbReference>
<dbReference type="InterPro" id="IPR010982">
    <property type="entry name" value="Lambda_DNA-bd_dom_sf"/>
</dbReference>
<gene>
    <name evidence="1" type="ORF">SAMN02745129_1044</name>
</gene>
<name>A0A1M5NGE2_9GAMM</name>
<organism evidence="1 2">
    <name type="scientific">Ferrimonas marina</name>
    <dbReference type="NCBI Taxonomy" id="299255"/>
    <lineage>
        <taxon>Bacteria</taxon>
        <taxon>Pseudomonadati</taxon>
        <taxon>Pseudomonadota</taxon>
        <taxon>Gammaproteobacteria</taxon>
        <taxon>Alteromonadales</taxon>
        <taxon>Ferrimonadaceae</taxon>
        <taxon>Ferrimonas</taxon>
    </lineage>
</organism>
<proteinExistence type="predicted"/>
<dbReference type="Gene3D" id="1.10.260.40">
    <property type="entry name" value="lambda repressor-like DNA-binding domains"/>
    <property type="match status" value="1"/>
</dbReference>
<dbReference type="OrthoDB" id="9799384at2"/>